<dbReference type="NCBIfam" id="NF002014">
    <property type="entry name" value="PRK00819.1-4"/>
    <property type="match status" value="1"/>
</dbReference>
<comment type="function">
    <text evidence="4 5">Removes the 2'-phosphate from RNA via an intermediate in which the phosphate is ADP-ribosylated by NAD followed by a presumed transesterification to release the RNA and generate ADP-ribose 1''-2''-cyclic phosphate (APPR&gt;P). May function as an ADP-ribosylase.</text>
</comment>
<dbReference type="GO" id="GO:0003950">
    <property type="term" value="F:NAD+ poly-ADP-ribosyltransferase activity"/>
    <property type="evidence" value="ECO:0007669"/>
    <property type="project" value="InterPro"/>
</dbReference>
<evidence type="ECO:0000256" key="1">
    <source>
        <dbReference type="ARBA" id="ARBA00009836"/>
    </source>
</evidence>
<gene>
    <name evidence="5" type="primary">kptA</name>
    <name evidence="6" type="ORF">EV199_3376</name>
</gene>
<evidence type="ECO:0000256" key="3">
    <source>
        <dbReference type="ARBA" id="ARBA00023027"/>
    </source>
</evidence>
<dbReference type="EMBL" id="SGXA01000002">
    <property type="protein sequence ID" value="RZS71473.1"/>
    <property type="molecule type" value="Genomic_DNA"/>
</dbReference>
<keyword evidence="7" id="KW-1185">Reference proteome</keyword>
<keyword evidence="3 5" id="KW-0520">NAD</keyword>
<dbReference type="PANTHER" id="PTHR12684">
    <property type="entry name" value="PUTATIVE PHOSPHOTRANSFERASE"/>
    <property type="match status" value="1"/>
</dbReference>
<accession>A0A4Q7MWE3</accession>
<dbReference type="InterPro" id="IPR022928">
    <property type="entry name" value="RNA_2'-PTrans_KptA"/>
</dbReference>
<organism evidence="6 7">
    <name type="scientific">Pseudobacter ginsenosidimutans</name>
    <dbReference type="NCBI Taxonomy" id="661488"/>
    <lineage>
        <taxon>Bacteria</taxon>
        <taxon>Pseudomonadati</taxon>
        <taxon>Bacteroidota</taxon>
        <taxon>Chitinophagia</taxon>
        <taxon>Chitinophagales</taxon>
        <taxon>Chitinophagaceae</taxon>
        <taxon>Pseudobacter</taxon>
    </lineage>
</organism>
<keyword evidence="2 5" id="KW-0808">Transferase</keyword>
<dbReference type="GO" id="GO:0000215">
    <property type="term" value="F:tRNA 2'-phosphotransferase activity"/>
    <property type="evidence" value="ECO:0007669"/>
    <property type="project" value="TreeGrafter"/>
</dbReference>
<dbReference type="InterPro" id="IPR042080">
    <property type="entry name" value="RNA_2'-PTrans_N"/>
</dbReference>
<dbReference type="InterPro" id="IPR042081">
    <property type="entry name" value="RNA_2'-PTrans_C"/>
</dbReference>
<evidence type="ECO:0000256" key="2">
    <source>
        <dbReference type="ARBA" id="ARBA00022679"/>
    </source>
</evidence>
<dbReference type="EC" id="2.7.1.-" evidence="5"/>
<dbReference type="RefSeq" id="WP_130541974.1">
    <property type="nucleotide sequence ID" value="NZ_CP042431.1"/>
</dbReference>
<evidence type="ECO:0000313" key="7">
    <source>
        <dbReference type="Proteomes" id="UP000293874"/>
    </source>
</evidence>
<evidence type="ECO:0000313" key="6">
    <source>
        <dbReference type="EMBL" id="RZS71473.1"/>
    </source>
</evidence>
<dbReference type="OrthoDB" id="4537997at2"/>
<dbReference type="SUPFAM" id="SSF56399">
    <property type="entry name" value="ADP-ribosylation"/>
    <property type="match status" value="1"/>
</dbReference>
<reference evidence="6 7" key="1">
    <citation type="submission" date="2019-02" db="EMBL/GenBank/DDBJ databases">
        <title>Genomic Encyclopedia of Type Strains, Phase IV (KMG-IV): sequencing the most valuable type-strain genomes for metagenomic binning, comparative biology and taxonomic classification.</title>
        <authorList>
            <person name="Goeker M."/>
        </authorList>
    </citation>
    <scope>NUCLEOTIDE SEQUENCE [LARGE SCALE GENOMIC DNA]</scope>
    <source>
        <strain evidence="6 7">DSM 18116</strain>
    </source>
</reference>
<dbReference type="GO" id="GO:0006388">
    <property type="term" value="P:tRNA splicing, via endonucleolytic cleavage and ligation"/>
    <property type="evidence" value="ECO:0007669"/>
    <property type="project" value="UniProtKB-UniRule"/>
</dbReference>
<dbReference type="PANTHER" id="PTHR12684:SF2">
    <property type="entry name" value="TRNA 2'-PHOSPHOTRANSFERASE 1"/>
    <property type="match status" value="1"/>
</dbReference>
<comment type="caution">
    <text evidence="6">The sequence shown here is derived from an EMBL/GenBank/DDBJ whole genome shotgun (WGS) entry which is preliminary data.</text>
</comment>
<dbReference type="Proteomes" id="UP000293874">
    <property type="component" value="Unassembled WGS sequence"/>
</dbReference>
<dbReference type="InterPro" id="IPR002745">
    <property type="entry name" value="Ptrans_KptA/Tpt1"/>
</dbReference>
<dbReference type="Gene3D" id="3.20.170.30">
    <property type="match status" value="1"/>
</dbReference>
<name>A0A4Q7MWE3_9BACT</name>
<dbReference type="Gene3D" id="1.10.10.970">
    <property type="entry name" value="RNA 2'-phosphotransferase, Tpt1/KptA family, N-terminal domain"/>
    <property type="match status" value="1"/>
</dbReference>
<dbReference type="HAMAP" id="MF_00299">
    <property type="entry name" value="KptA"/>
    <property type="match status" value="1"/>
</dbReference>
<protein>
    <recommendedName>
        <fullName evidence="5">Probable RNA 2'-phosphotransferase</fullName>
        <ecNumber evidence="5">2.7.1.-</ecNumber>
    </recommendedName>
</protein>
<sequence>MEKNLKQISKFMSLVLRHKPETIGLHLDEQGWAAVDELIEKMNEKGAGVDKAIIRQIVDTNDKKRFAFNEDQSRIRASQGHSIDVDLGLEPVTPPDILYHGTAVRFLEAILQDGLLKQNRQHVHLTALKETAIAVGSRHGKPVVLEVNASEMTKAGYEFYLSANNVWLVEIVLPEYISVSGH</sequence>
<evidence type="ECO:0000256" key="4">
    <source>
        <dbReference type="ARBA" id="ARBA00025212"/>
    </source>
</evidence>
<evidence type="ECO:0000256" key="5">
    <source>
        <dbReference type="HAMAP-Rule" id="MF_00299"/>
    </source>
</evidence>
<dbReference type="Pfam" id="PF01885">
    <property type="entry name" value="PTS_2-RNA"/>
    <property type="match status" value="1"/>
</dbReference>
<dbReference type="AlphaFoldDB" id="A0A4Q7MWE3"/>
<comment type="similarity">
    <text evidence="1 5">Belongs to the KptA/TPT1 family.</text>
</comment>
<proteinExistence type="inferred from homology"/>